<accession>A0A1I8B9K9</accession>
<sequence>MVTVYFGDVMKKVMVVRAEFGRHLVKTGSLFALSRNIAVHQLVVKLCDGQYELFVAGHAAPRKRRKYEEADARILNIVNRYELGTVIEYLRGISHNFNIV</sequence>
<dbReference type="Proteomes" id="UP000095281">
    <property type="component" value="Unplaced"/>
</dbReference>
<proteinExistence type="predicted"/>
<organism evidence="1 2">
    <name type="scientific">Meloidogyne hapla</name>
    <name type="common">Root-knot nematode worm</name>
    <dbReference type="NCBI Taxonomy" id="6305"/>
    <lineage>
        <taxon>Eukaryota</taxon>
        <taxon>Metazoa</taxon>
        <taxon>Ecdysozoa</taxon>
        <taxon>Nematoda</taxon>
        <taxon>Chromadorea</taxon>
        <taxon>Rhabditida</taxon>
        <taxon>Tylenchina</taxon>
        <taxon>Tylenchomorpha</taxon>
        <taxon>Tylenchoidea</taxon>
        <taxon>Meloidogynidae</taxon>
        <taxon>Meloidogyninae</taxon>
        <taxon>Meloidogyne</taxon>
    </lineage>
</organism>
<dbReference type="WBParaSite" id="MhA1_Contig1695.frz3.gene5">
    <property type="protein sequence ID" value="MhA1_Contig1695.frz3.gene5"/>
    <property type="gene ID" value="MhA1_Contig1695.frz3.gene5"/>
</dbReference>
<evidence type="ECO:0000313" key="2">
    <source>
        <dbReference type="WBParaSite" id="MhA1_Contig1695.frz3.gene5"/>
    </source>
</evidence>
<evidence type="ECO:0000313" key="1">
    <source>
        <dbReference type="Proteomes" id="UP000095281"/>
    </source>
</evidence>
<keyword evidence="1" id="KW-1185">Reference proteome</keyword>
<dbReference type="AlphaFoldDB" id="A0A1I8B9K9"/>
<name>A0A1I8B9K9_MELHA</name>
<reference evidence="2" key="1">
    <citation type="submission" date="2016-11" db="UniProtKB">
        <authorList>
            <consortium name="WormBaseParasite"/>
        </authorList>
    </citation>
    <scope>IDENTIFICATION</scope>
</reference>
<protein>
    <submittedName>
        <fullName evidence="2">Transposase</fullName>
    </submittedName>
</protein>